<dbReference type="InterPro" id="IPR011990">
    <property type="entry name" value="TPR-like_helical_dom_sf"/>
</dbReference>
<sequence>MNHTEQAKEQMLNECRLAYENDENGLQAIELFRSTYTSDQAIKWYTADSFIYRLLNRTLRYRENFENVYKFRYFIADLHRQLRKMQGNFKATTVYRGQMMNKHELDMFKENRGKCMSVNTFLSTTLDEAVARCYAGDGEERPKLESVLFVIHIDYSITNIKPFASLMDDTRFKDEEEVLFSVGSVFEISEHIDLISGTNIWRIELKTSNIQNQHVIDLMNYFMDEIYYDTKDMVLGKFLIYMGKYKDAENYFNDIRRQIVDNEQRPFYVLDLHMSLGVAYHYQTNYIQAEALYDLVIKHWIYQTNLNYLKCRNQLGKLYLDKECYDMADFQFDCVLSSLKEYKEKNQKKYCLLLAETYINIASSQLEADNSYVFESEKVFQLLCLAEQIYRKILPRNHPLFAELRYYFGCAYFKKDINDMRALDNLQHSMNIQLLSLPKNHIQRVKIHFRLGKFYFAQKQYSEGLQEFGKIIDIQVELLDEADINHPLITKTFTELGLYYQKIDRLIQALKYFQLALQQNSNEKLEPRLELDIEICKQIIKCHMDAFAMNDLSISTRENNHDIRQLEILCYQDDNENILDMAMELQSTGVHFSNFGTKLKFDRSLTLQQTRTLCGFVRNGSDIQYLIFLDGVCEDEVGWMHLTDALAVNDTMHSLSISQSMSHSHKISKNVCQAFATAIKVNKTLTELSLTNFSNPRMTLLLFDALLDCSRLLTNLCISEIKISNKAAQYLSEMLKCSKVIAQIDLKNTKLTSCGSKFIAFGLQVNDSLVSLNLSHNEIRCRGCRAIGNALKLNKTLSTLYISYNKVKSSGMQSIGEALSINQSLTKLFLNDNNIGCIGAAYIASGLKSNKTLKILSLSFNKISNYGATTLGDSLRINTTLYHLDISHNLQLLSSNSLSFAEGIHLKILHLSGIHLCDSELQFLVSSLVSSTNLTKLELEFNELSADGCIFIEHLLKNNNTLNELALSYNKLTDLGLKYICEGLAVNKALETIHLNSCAITDYGMDSISEMLKKNKVLTRLKLRDNKITEIGVDVLKESLKFNRVLEQLNTDSFEITETDRYSELDKNQTEIAQAQTVITTIANFFGAEQKNRSELYDTQLEDISNEILVDNTDNSSVKYIYDESGLCVKHIVNEYDNLLVVDGDALLHQQSLYRKEILKDGNNFFRAISDCIHGNDSRCDFYRQCAIDYVKKNPNEFYEHTWCFNPTLSVDDYLVNMADSTKPADTVLIRSLCQQMNVNLIMHRLIFQPVIICVNENNRDGKQLHLYTSDFGKYFDSVHSHMQPDETLTNIFIEPNHCTEDPLFFFTRSF</sequence>
<dbReference type="Gene3D" id="3.90.176.10">
    <property type="entry name" value="Toxin ADP-ribosyltransferase, Chain A, domain 1"/>
    <property type="match status" value="1"/>
</dbReference>
<evidence type="ECO:0000256" key="4">
    <source>
        <dbReference type="ARBA" id="ARBA00022454"/>
    </source>
</evidence>
<dbReference type="GO" id="GO:0106274">
    <property type="term" value="F:NAD+-protein-arginine ADP-ribosyltransferase activity"/>
    <property type="evidence" value="ECO:0007669"/>
    <property type="project" value="UniProtKB-EC"/>
</dbReference>
<dbReference type="InterPro" id="IPR032675">
    <property type="entry name" value="LRR_dom_sf"/>
</dbReference>
<dbReference type="SMART" id="SM00028">
    <property type="entry name" value="TPR"/>
    <property type="match status" value="4"/>
</dbReference>
<evidence type="ECO:0000256" key="7">
    <source>
        <dbReference type="ARBA" id="ARBA00022695"/>
    </source>
</evidence>
<accession>A0A815Q9F1</accession>
<dbReference type="PANTHER" id="PTHR24114">
    <property type="entry name" value="LEUCINE RICH REPEAT FAMILY PROTEIN"/>
    <property type="match status" value="1"/>
</dbReference>
<evidence type="ECO:0000256" key="12">
    <source>
        <dbReference type="PROSITE-ProRule" id="PRU00339"/>
    </source>
</evidence>
<dbReference type="InterPro" id="IPR001611">
    <property type="entry name" value="Leu-rich_rpt"/>
</dbReference>
<keyword evidence="7" id="KW-0548">Nucleotidyltransferase</keyword>
<evidence type="ECO:0000313" key="15">
    <source>
        <dbReference type="EMBL" id="CAF1633047.1"/>
    </source>
</evidence>
<evidence type="ECO:0000256" key="9">
    <source>
        <dbReference type="ARBA" id="ARBA00022853"/>
    </source>
</evidence>
<evidence type="ECO:0000313" key="17">
    <source>
        <dbReference type="Proteomes" id="UP000663877"/>
    </source>
</evidence>
<comment type="similarity">
    <text evidence="3">Belongs to the Tonsoku family.</text>
</comment>
<keyword evidence="8" id="KW-0227">DNA damage</keyword>
<comment type="catalytic activity">
    <reaction evidence="11 13">
        <text>L-arginyl-[protein] + NAD(+) = N(omega)-(ADP-D-ribosyl)-L-arginyl-[protein] + nicotinamide + H(+)</text>
        <dbReference type="Rhea" id="RHEA:19149"/>
        <dbReference type="Rhea" id="RHEA-COMP:10532"/>
        <dbReference type="Rhea" id="RHEA-COMP:15087"/>
        <dbReference type="ChEBI" id="CHEBI:15378"/>
        <dbReference type="ChEBI" id="CHEBI:17154"/>
        <dbReference type="ChEBI" id="CHEBI:29965"/>
        <dbReference type="ChEBI" id="CHEBI:57540"/>
        <dbReference type="ChEBI" id="CHEBI:142554"/>
        <dbReference type="EC" id="2.4.2.31"/>
    </reaction>
</comment>
<evidence type="ECO:0000313" key="16">
    <source>
        <dbReference type="Proteomes" id="UP000663832"/>
    </source>
</evidence>
<dbReference type="SUPFAM" id="SSF48452">
    <property type="entry name" value="TPR-like"/>
    <property type="match status" value="1"/>
</dbReference>
<dbReference type="GO" id="GO:0006325">
    <property type="term" value="P:chromatin organization"/>
    <property type="evidence" value="ECO:0007669"/>
    <property type="project" value="UniProtKB-KW"/>
</dbReference>
<dbReference type="InterPro" id="IPR000768">
    <property type="entry name" value="ART"/>
</dbReference>
<evidence type="ECO:0000256" key="8">
    <source>
        <dbReference type="ARBA" id="ARBA00022763"/>
    </source>
</evidence>
<dbReference type="PROSITE" id="PS51996">
    <property type="entry name" value="TR_MART"/>
    <property type="match status" value="1"/>
</dbReference>
<dbReference type="PANTHER" id="PTHR24114:SF2">
    <property type="entry name" value="F-BOX DOMAIN-CONTAINING PROTEIN-RELATED"/>
    <property type="match status" value="1"/>
</dbReference>
<keyword evidence="13" id="KW-0521">NADP</keyword>
<keyword evidence="10" id="KW-0234">DNA repair</keyword>
<evidence type="ECO:0000256" key="1">
    <source>
        <dbReference type="ARBA" id="ARBA00004286"/>
    </source>
</evidence>
<comment type="caution">
    <text evidence="14">The sequence shown here is derived from an EMBL/GenBank/DDBJ whole genome shotgun (WGS) entry which is preliminary data.</text>
</comment>
<dbReference type="InterPro" id="IPR052394">
    <property type="entry name" value="LRR-containing"/>
</dbReference>
<evidence type="ECO:0000256" key="6">
    <source>
        <dbReference type="ARBA" id="ARBA00022679"/>
    </source>
</evidence>
<dbReference type="InterPro" id="IPR019734">
    <property type="entry name" value="TPR_rpt"/>
</dbReference>
<evidence type="ECO:0000256" key="5">
    <source>
        <dbReference type="ARBA" id="ARBA00022676"/>
    </source>
</evidence>
<dbReference type="PROSITE" id="PS50005">
    <property type="entry name" value="TPR"/>
    <property type="match status" value="2"/>
</dbReference>
<dbReference type="Proteomes" id="UP000663877">
    <property type="component" value="Unassembled WGS sequence"/>
</dbReference>
<dbReference type="GO" id="GO:0006281">
    <property type="term" value="P:DNA repair"/>
    <property type="evidence" value="ECO:0007669"/>
    <property type="project" value="UniProtKB-KW"/>
</dbReference>
<name>A0A815Q9F1_9BILA</name>
<dbReference type="EMBL" id="CAJNOM010002465">
    <property type="protein sequence ID" value="CAF1633047.1"/>
    <property type="molecule type" value="Genomic_DNA"/>
</dbReference>
<evidence type="ECO:0000256" key="11">
    <source>
        <dbReference type="ARBA" id="ARBA00047597"/>
    </source>
</evidence>
<dbReference type="SMART" id="SM00368">
    <property type="entry name" value="LRR_RI"/>
    <property type="match status" value="8"/>
</dbReference>
<organism evidence="14 17">
    <name type="scientific">Adineta steineri</name>
    <dbReference type="NCBI Taxonomy" id="433720"/>
    <lineage>
        <taxon>Eukaryota</taxon>
        <taxon>Metazoa</taxon>
        <taxon>Spiralia</taxon>
        <taxon>Gnathifera</taxon>
        <taxon>Rotifera</taxon>
        <taxon>Eurotatoria</taxon>
        <taxon>Bdelloidea</taxon>
        <taxon>Adinetida</taxon>
        <taxon>Adinetidae</taxon>
        <taxon>Adineta</taxon>
    </lineage>
</organism>
<feature type="repeat" description="TPR" evidence="12">
    <location>
        <begin position="445"/>
        <end position="478"/>
    </location>
</feature>
<proteinExistence type="inferred from homology"/>
<evidence type="ECO:0000256" key="3">
    <source>
        <dbReference type="ARBA" id="ARBA00010999"/>
    </source>
</evidence>
<keyword evidence="13" id="KW-0520">NAD</keyword>
<dbReference type="SUPFAM" id="SSF54001">
    <property type="entry name" value="Cysteine proteinases"/>
    <property type="match status" value="1"/>
</dbReference>
<dbReference type="Gene3D" id="3.90.70.80">
    <property type="match status" value="1"/>
</dbReference>
<dbReference type="Gene3D" id="1.25.40.10">
    <property type="entry name" value="Tetratricopeptide repeat domain"/>
    <property type="match status" value="2"/>
</dbReference>
<evidence type="ECO:0000256" key="13">
    <source>
        <dbReference type="RuleBase" id="RU361228"/>
    </source>
</evidence>
<gene>
    <name evidence="14" type="ORF">BJG266_LOCUS40940</name>
    <name evidence="15" type="ORF">QVE165_LOCUS57815</name>
</gene>
<dbReference type="SUPFAM" id="SSF52047">
    <property type="entry name" value="RNI-like"/>
    <property type="match status" value="2"/>
</dbReference>
<keyword evidence="9" id="KW-0156">Chromatin regulator</keyword>
<dbReference type="InterPro" id="IPR038765">
    <property type="entry name" value="Papain-like_cys_pep_sf"/>
</dbReference>
<comment type="subcellular location">
    <subcellularLocation>
        <location evidence="1">Chromosome</location>
    </subcellularLocation>
</comment>
<keyword evidence="6 13" id="KW-0808">Transferase</keyword>
<dbReference type="GO" id="GO:0005694">
    <property type="term" value="C:chromosome"/>
    <property type="evidence" value="ECO:0007669"/>
    <property type="project" value="UniProtKB-SubCell"/>
</dbReference>
<dbReference type="OrthoDB" id="272549at2759"/>
<dbReference type="Pfam" id="PF13516">
    <property type="entry name" value="LRR_6"/>
    <property type="match status" value="5"/>
</dbReference>
<dbReference type="Gene3D" id="3.80.10.10">
    <property type="entry name" value="Ribonuclease Inhibitor"/>
    <property type="match status" value="4"/>
</dbReference>
<dbReference type="GO" id="GO:0016779">
    <property type="term" value="F:nucleotidyltransferase activity"/>
    <property type="evidence" value="ECO:0007669"/>
    <property type="project" value="UniProtKB-KW"/>
</dbReference>
<evidence type="ECO:0000313" key="14">
    <source>
        <dbReference type="EMBL" id="CAF1460313.1"/>
    </source>
</evidence>
<keyword evidence="16" id="KW-1185">Reference proteome</keyword>
<keyword evidence="12" id="KW-0802">TPR repeat</keyword>
<dbReference type="EMBL" id="CAJNOI010002145">
    <property type="protein sequence ID" value="CAF1460313.1"/>
    <property type="molecule type" value="Genomic_DNA"/>
</dbReference>
<keyword evidence="4" id="KW-0158">Chromosome</keyword>
<reference evidence="14" key="1">
    <citation type="submission" date="2021-02" db="EMBL/GenBank/DDBJ databases">
        <authorList>
            <person name="Nowell W R."/>
        </authorList>
    </citation>
    <scope>NUCLEOTIDE SEQUENCE</scope>
</reference>
<keyword evidence="5 13" id="KW-0328">Glycosyltransferase</keyword>
<protein>
    <recommendedName>
        <fullName evidence="13">NAD(P)(+)--arginine ADP-ribosyltransferase</fullName>
        <ecNumber evidence="13">2.4.2.31</ecNumber>
    </recommendedName>
    <alternativeName>
        <fullName evidence="13">Mono(ADP-ribosyl)transferase</fullName>
    </alternativeName>
</protein>
<evidence type="ECO:0000256" key="2">
    <source>
        <dbReference type="ARBA" id="ARBA00009558"/>
    </source>
</evidence>
<dbReference type="Pfam" id="PF01129">
    <property type="entry name" value="ART"/>
    <property type="match status" value="1"/>
</dbReference>
<dbReference type="Proteomes" id="UP000663832">
    <property type="component" value="Unassembled WGS sequence"/>
</dbReference>
<feature type="repeat" description="TPR" evidence="12">
    <location>
        <begin position="490"/>
        <end position="523"/>
    </location>
</feature>
<comment type="similarity">
    <text evidence="2 13">Belongs to the Arg-specific ADP-ribosyltransferase family.</text>
</comment>
<evidence type="ECO:0000256" key="10">
    <source>
        <dbReference type="ARBA" id="ARBA00023204"/>
    </source>
</evidence>
<dbReference type="SUPFAM" id="SSF56399">
    <property type="entry name" value="ADP-ribosylation"/>
    <property type="match status" value="1"/>
</dbReference>
<dbReference type="EC" id="2.4.2.31" evidence="13"/>